<dbReference type="OrthoDB" id="2366471at2759"/>
<keyword evidence="3" id="KW-1185">Reference proteome</keyword>
<keyword evidence="1" id="KW-1133">Transmembrane helix</keyword>
<name>A0A1C7MEM8_GRIFR</name>
<keyword evidence="1" id="KW-0472">Membrane</keyword>
<dbReference type="Proteomes" id="UP000092993">
    <property type="component" value="Unassembled WGS sequence"/>
</dbReference>
<proteinExistence type="predicted"/>
<accession>A0A1C7MEM8</accession>
<comment type="caution">
    <text evidence="2">The sequence shown here is derived from an EMBL/GenBank/DDBJ whole genome shotgun (WGS) entry which is preliminary data.</text>
</comment>
<evidence type="ECO:0000256" key="1">
    <source>
        <dbReference type="SAM" id="Phobius"/>
    </source>
</evidence>
<gene>
    <name evidence="2" type="ORF">A0H81_04664</name>
</gene>
<evidence type="ECO:0000313" key="3">
    <source>
        <dbReference type="Proteomes" id="UP000092993"/>
    </source>
</evidence>
<dbReference type="EMBL" id="LUGG01000004">
    <property type="protein sequence ID" value="OBZ75282.1"/>
    <property type="molecule type" value="Genomic_DNA"/>
</dbReference>
<feature type="transmembrane region" description="Helical" evidence="1">
    <location>
        <begin position="225"/>
        <end position="246"/>
    </location>
</feature>
<protein>
    <submittedName>
        <fullName evidence="2">Uncharacterized protein</fullName>
    </submittedName>
</protein>
<keyword evidence="1" id="KW-0812">Transmembrane</keyword>
<feature type="transmembrane region" description="Helical" evidence="1">
    <location>
        <begin position="21"/>
        <end position="42"/>
    </location>
</feature>
<dbReference type="AlphaFoldDB" id="A0A1C7MEM8"/>
<feature type="transmembrane region" description="Helical" evidence="1">
    <location>
        <begin position="292"/>
        <end position="312"/>
    </location>
</feature>
<sequence length="442" mass="49546">MGRVLLVVISRNMGPMNPGDMAFEGALIQANVLVLYGSLAVVGRSRICSFSISRDCDRSSSYDAEHSGWWHFTNAIFNTHLTLNALSHTGFPHVIHNVPRDEGLADLKNLLEELITLLARLLWGSRLLWCDVAVQAMTTVHLYQGRRWRGWYNSPGSYEIAKQYGRLAASRFWDGLYPGPNVDPAVLFGLDGQAGPQYVAAHSGTVMPQTVSFVTSWTCCYFRDWFCGFMILLGIISSGLSCLVLGSGKFTFTHPNPAKGAPNGNGHGQLAHEGAFLSKFLAQLLLIPQGTLFGQIMFLSSLAASWIYNCYLASLDTEQVQSTSAVVLVTLVLKPINVEDQLEQLLPNKTHVWRKWRETVARKIVNSEPFVFDQMDFAGIADDELLRTLYGDATMGYRSYLQHQRMQMIVPNALDPQTTRLLSSEHHEATWNVYFDKWHKKH</sequence>
<dbReference type="STRING" id="5627.A0A1C7MEM8"/>
<organism evidence="2 3">
    <name type="scientific">Grifola frondosa</name>
    <name type="common">Maitake</name>
    <name type="synonym">Polyporus frondosus</name>
    <dbReference type="NCBI Taxonomy" id="5627"/>
    <lineage>
        <taxon>Eukaryota</taxon>
        <taxon>Fungi</taxon>
        <taxon>Dikarya</taxon>
        <taxon>Basidiomycota</taxon>
        <taxon>Agaricomycotina</taxon>
        <taxon>Agaricomycetes</taxon>
        <taxon>Polyporales</taxon>
        <taxon>Grifolaceae</taxon>
        <taxon>Grifola</taxon>
    </lineage>
</organism>
<evidence type="ECO:0000313" key="2">
    <source>
        <dbReference type="EMBL" id="OBZ75282.1"/>
    </source>
</evidence>
<reference evidence="2 3" key="1">
    <citation type="submission" date="2016-03" db="EMBL/GenBank/DDBJ databases">
        <title>Whole genome sequencing of Grifola frondosa 9006-11.</title>
        <authorList>
            <person name="Min B."/>
            <person name="Park H."/>
            <person name="Kim J.-G."/>
            <person name="Cho H."/>
            <person name="Oh Y.-L."/>
            <person name="Kong W.-S."/>
            <person name="Choi I.-G."/>
        </authorList>
    </citation>
    <scope>NUCLEOTIDE SEQUENCE [LARGE SCALE GENOMIC DNA]</scope>
    <source>
        <strain evidence="2 3">9006-11</strain>
    </source>
</reference>